<evidence type="ECO:0000313" key="2">
    <source>
        <dbReference type="Proteomes" id="UP001206548"/>
    </source>
</evidence>
<accession>A0ABT2F7J7</accession>
<dbReference type="InterPro" id="IPR006944">
    <property type="entry name" value="Phage/GTA_portal"/>
</dbReference>
<sequence length="392" mass="43288">MPFFRFTNSANKEPPQGEEEAYGLSSFDLEQLFSAGDWVSAYEALKNSDLFAIVNQLSNDLANVTLTVEKARLQGIVNNPSNSVSRHSFYQSIFAQLLLGGEAFVYRWRNANGSDVKWEFLKPSQVTQYPYEYEEGLYYSISFLDPKIAPKSHVPQNDILHFKLLSIDGGRSGVSPLMALVNEREIQKASHRLTLDALKNSLNANGVLKIKNGGLLSMKEKLARSRAVQRQMTGGPLVLDDLEEFSPLEIKSNISQLLNQANWTTTQFAKVYGIPDSYLGGQGDQQSSLDQIKGLYAHAINRYMQPLVSELSFKLGTAIDANIYPAIDPVGDGYAQTIANLVSRGTLAHNQGVFLLKRAGFLPEDLPEADGTILQVNSPKDTMKGGEENGDN</sequence>
<keyword evidence="2" id="KW-1185">Reference proteome</keyword>
<gene>
    <name evidence="1" type="ORF">NXS10_05360</name>
</gene>
<comment type="caution">
    <text evidence="1">The sequence shown here is derived from an EMBL/GenBank/DDBJ whole genome shotgun (WGS) entry which is preliminary data.</text>
</comment>
<proteinExistence type="predicted"/>
<name>A0ABT2F7J7_9STRE</name>
<organism evidence="1 2">
    <name type="scientific">Streptococcus sciuri</name>
    <dbReference type="NCBI Taxonomy" id="2973939"/>
    <lineage>
        <taxon>Bacteria</taxon>
        <taxon>Bacillati</taxon>
        <taxon>Bacillota</taxon>
        <taxon>Bacilli</taxon>
        <taxon>Lactobacillales</taxon>
        <taxon>Streptococcaceae</taxon>
        <taxon>Streptococcus</taxon>
    </lineage>
</organism>
<dbReference type="EMBL" id="JANUXX010000005">
    <property type="protein sequence ID" value="MCS4488384.1"/>
    <property type="molecule type" value="Genomic_DNA"/>
</dbReference>
<dbReference type="RefSeq" id="WP_259138499.1">
    <property type="nucleotide sequence ID" value="NZ_JANUXX010000005.1"/>
</dbReference>
<reference evidence="1 2" key="1">
    <citation type="journal article" date="2023" name="Int. J. Syst. Evol. Microbiol.">
        <title>Streptococcus sciuri sp. nov., Staphylococcus marylandisciuri sp. nov. and Staphylococcus americanisciuri sp. nov., isolated from faeces of eastern grey squirrel (Sciurus carolinensis).</title>
        <authorList>
            <person name="Volokhov D.V."/>
            <person name="Zagorodnyaya T.A."/>
            <person name="Furtak V.A."/>
            <person name="Nattanmai G."/>
            <person name="Randall L."/>
            <person name="Jose S."/>
            <person name="Gao Y."/>
            <person name="Eisenberg T."/>
            <person name="Delmonte P."/>
            <person name="Blom J."/>
            <person name="Mitchell K.K."/>
        </authorList>
    </citation>
    <scope>NUCLEOTIDE SEQUENCE [LARGE SCALE GENOMIC DNA]</scope>
    <source>
        <strain evidence="1 2">SQ9-PEA</strain>
    </source>
</reference>
<protein>
    <submittedName>
        <fullName evidence="1">Phage portal protein</fullName>
    </submittedName>
</protein>
<dbReference type="NCBIfam" id="TIGR01537">
    <property type="entry name" value="portal_HK97"/>
    <property type="match status" value="1"/>
</dbReference>
<dbReference type="Proteomes" id="UP001206548">
    <property type="component" value="Unassembled WGS sequence"/>
</dbReference>
<dbReference type="Pfam" id="PF04860">
    <property type="entry name" value="Phage_portal"/>
    <property type="match status" value="1"/>
</dbReference>
<evidence type="ECO:0000313" key="1">
    <source>
        <dbReference type="EMBL" id="MCS4488384.1"/>
    </source>
</evidence>
<dbReference type="InterPro" id="IPR006427">
    <property type="entry name" value="Portal_HK97"/>
</dbReference>